<sequence length="507" mass="53793">MAPRHTVVLASSSSPEIMDIDSDDEDDFVENVVLAGRNPTQVRPVARASGLDRFGPPLPPAPVSPVNNARTGTNASRTASGSVHPKGAIPPLWTPGCKRCSNPSKGAKKKCRAWPGEKCTNCKKSRQPCNLSATNSQSTPASTAISMPPPAPPAARVPNAPNERARPAPTGTPRPIVQSVAQRAPNPASSIDRMRPVPNGSVQTASQSTSQSTRHPPAALLNYRQNVHGSQPALQSPNQAAKPLNERDHLNSKTAQLSSQATASGPKDPHATQAPVQTTRPAAETSRTRLQPLNDRVSDSPAPRADDDKVFTRPVVPLPAGGNLRVGPPVSRPRKRTDRPMYAASASPPPLGRPFPMQLPSVTPSGSTPSASSRKRSVSPEFAIDAPSKRLRISLVSQSNRAEAGSLAAPAARNTRVAPAVQPEAPHHSEAPGQINIKEEDAIEDSVLIIEADGTEVMPTVGMQERVFTIEYTNLKMTLKGIMGKPLYAKAENALHTFEATMLKVFV</sequence>
<protein>
    <submittedName>
        <fullName evidence="2">Uncharacterized protein</fullName>
    </submittedName>
</protein>
<dbReference type="InterPro" id="IPR001138">
    <property type="entry name" value="Zn2Cys6_DnaBD"/>
</dbReference>
<dbReference type="OrthoDB" id="10592992at2759"/>
<feature type="compositionally biased region" description="Low complexity" evidence="1">
    <location>
        <begin position="156"/>
        <end position="175"/>
    </location>
</feature>
<feature type="region of interest" description="Disordered" evidence="1">
    <location>
        <begin position="49"/>
        <end position="383"/>
    </location>
</feature>
<dbReference type="AlphaFoldDB" id="A0A165DVG1"/>
<evidence type="ECO:0000313" key="2">
    <source>
        <dbReference type="EMBL" id="KZT53624.1"/>
    </source>
</evidence>
<dbReference type="GO" id="GO:0008270">
    <property type="term" value="F:zinc ion binding"/>
    <property type="evidence" value="ECO:0007669"/>
    <property type="project" value="InterPro"/>
</dbReference>
<name>A0A165DVG1_9BASI</name>
<evidence type="ECO:0000313" key="3">
    <source>
        <dbReference type="Proteomes" id="UP000076842"/>
    </source>
</evidence>
<dbReference type="GO" id="GO:0000981">
    <property type="term" value="F:DNA-binding transcription factor activity, RNA polymerase II-specific"/>
    <property type="evidence" value="ECO:0007669"/>
    <property type="project" value="InterPro"/>
</dbReference>
<feature type="compositionally biased region" description="Low complexity" evidence="1">
    <location>
        <begin position="201"/>
        <end position="213"/>
    </location>
</feature>
<dbReference type="Proteomes" id="UP000076842">
    <property type="component" value="Unassembled WGS sequence"/>
</dbReference>
<keyword evidence="3" id="KW-1185">Reference proteome</keyword>
<feature type="compositionally biased region" description="Polar residues" evidence="1">
    <location>
        <begin position="360"/>
        <end position="372"/>
    </location>
</feature>
<feature type="compositionally biased region" description="Polar residues" evidence="1">
    <location>
        <begin position="252"/>
        <end position="263"/>
    </location>
</feature>
<accession>A0A165DVG1</accession>
<gene>
    <name evidence="2" type="ORF">CALCODRAFT_500870</name>
</gene>
<dbReference type="InParanoid" id="A0A165DVG1"/>
<feature type="compositionally biased region" description="Polar residues" evidence="1">
    <location>
        <begin position="127"/>
        <end position="137"/>
    </location>
</feature>
<reference evidence="2 3" key="1">
    <citation type="journal article" date="2016" name="Mol. Biol. Evol.">
        <title>Comparative Genomics of Early-Diverging Mushroom-Forming Fungi Provides Insights into the Origins of Lignocellulose Decay Capabilities.</title>
        <authorList>
            <person name="Nagy L.G."/>
            <person name="Riley R."/>
            <person name="Tritt A."/>
            <person name="Adam C."/>
            <person name="Daum C."/>
            <person name="Floudas D."/>
            <person name="Sun H."/>
            <person name="Yadav J.S."/>
            <person name="Pangilinan J."/>
            <person name="Larsson K.H."/>
            <person name="Matsuura K."/>
            <person name="Barry K."/>
            <person name="Labutti K."/>
            <person name="Kuo R."/>
            <person name="Ohm R.A."/>
            <person name="Bhattacharya S.S."/>
            <person name="Shirouzu T."/>
            <person name="Yoshinaga Y."/>
            <person name="Martin F.M."/>
            <person name="Grigoriev I.V."/>
            <person name="Hibbett D.S."/>
        </authorList>
    </citation>
    <scope>NUCLEOTIDE SEQUENCE [LARGE SCALE GENOMIC DNA]</scope>
    <source>
        <strain evidence="2 3">HHB12733</strain>
    </source>
</reference>
<dbReference type="CDD" id="cd00067">
    <property type="entry name" value="GAL4"/>
    <property type="match status" value="1"/>
</dbReference>
<feature type="compositionally biased region" description="Polar residues" evidence="1">
    <location>
        <begin position="70"/>
        <end position="81"/>
    </location>
</feature>
<evidence type="ECO:0000256" key="1">
    <source>
        <dbReference type="SAM" id="MobiDB-lite"/>
    </source>
</evidence>
<feature type="compositionally biased region" description="Polar residues" evidence="1">
    <location>
        <begin position="223"/>
        <end position="239"/>
    </location>
</feature>
<organism evidence="2 3">
    <name type="scientific">Calocera cornea HHB12733</name>
    <dbReference type="NCBI Taxonomy" id="1353952"/>
    <lineage>
        <taxon>Eukaryota</taxon>
        <taxon>Fungi</taxon>
        <taxon>Dikarya</taxon>
        <taxon>Basidiomycota</taxon>
        <taxon>Agaricomycotina</taxon>
        <taxon>Dacrymycetes</taxon>
        <taxon>Dacrymycetales</taxon>
        <taxon>Dacrymycetaceae</taxon>
        <taxon>Calocera</taxon>
    </lineage>
</organism>
<dbReference type="EMBL" id="KV424032">
    <property type="protein sequence ID" value="KZT53624.1"/>
    <property type="molecule type" value="Genomic_DNA"/>
</dbReference>
<proteinExistence type="predicted"/>